<feature type="transmembrane region" description="Helical" evidence="7">
    <location>
        <begin position="403"/>
        <end position="422"/>
    </location>
</feature>
<feature type="transmembrane region" description="Helical" evidence="7">
    <location>
        <begin position="16"/>
        <end position="37"/>
    </location>
</feature>
<feature type="domain" description="Peptidase M48" evidence="8">
    <location>
        <begin position="90"/>
        <end position="304"/>
    </location>
</feature>
<accession>A0A5E7CWH1</accession>
<evidence type="ECO:0000313" key="9">
    <source>
        <dbReference type="EMBL" id="VVO04095.1"/>
    </source>
</evidence>
<evidence type="ECO:0000256" key="5">
    <source>
        <dbReference type="ARBA" id="ARBA00022833"/>
    </source>
</evidence>
<comment type="cofactor">
    <cofactor evidence="1">
        <name>Zn(2+)</name>
        <dbReference type="ChEBI" id="CHEBI:29105"/>
    </cofactor>
</comment>
<feature type="transmembrane region" description="Helical" evidence="7">
    <location>
        <begin position="475"/>
        <end position="499"/>
    </location>
</feature>
<keyword evidence="6" id="KW-0482">Metalloprotease</keyword>
<keyword evidence="7" id="KW-0472">Membrane</keyword>
<dbReference type="RefSeq" id="WP_150765144.1">
    <property type="nucleotide sequence ID" value="NZ_CABVHW010000008.1"/>
</dbReference>
<feature type="transmembrane region" description="Helical" evidence="7">
    <location>
        <begin position="442"/>
        <end position="463"/>
    </location>
</feature>
<evidence type="ECO:0000256" key="1">
    <source>
        <dbReference type="ARBA" id="ARBA00001947"/>
    </source>
</evidence>
<evidence type="ECO:0000256" key="2">
    <source>
        <dbReference type="ARBA" id="ARBA00022670"/>
    </source>
</evidence>
<keyword evidence="4 9" id="KW-0378">Hydrolase</keyword>
<evidence type="ECO:0000256" key="7">
    <source>
        <dbReference type="SAM" id="Phobius"/>
    </source>
</evidence>
<dbReference type="EC" id="3.4.24.-" evidence="9"/>
<feature type="transmembrane region" description="Helical" evidence="7">
    <location>
        <begin position="49"/>
        <end position="69"/>
    </location>
</feature>
<keyword evidence="2 9" id="KW-0645">Protease</keyword>
<feature type="transmembrane region" description="Helical" evidence="7">
    <location>
        <begin position="317"/>
        <end position="335"/>
    </location>
</feature>
<keyword evidence="7" id="KW-0812">Transmembrane</keyword>
<evidence type="ECO:0000256" key="3">
    <source>
        <dbReference type="ARBA" id="ARBA00022723"/>
    </source>
</evidence>
<name>A0A5E7CWH1_PSEFL</name>
<evidence type="ECO:0000256" key="4">
    <source>
        <dbReference type="ARBA" id="ARBA00022801"/>
    </source>
</evidence>
<proteinExistence type="predicted"/>
<dbReference type="GO" id="GO:0006508">
    <property type="term" value="P:proteolysis"/>
    <property type="evidence" value="ECO:0007669"/>
    <property type="project" value="UniProtKB-KW"/>
</dbReference>
<feature type="transmembrane region" description="Helical" evidence="7">
    <location>
        <begin position="361"/>
        <end position="382"/>
    </location>
</feature>
<dbReference type="Gene3D" id="3.30.2010.10">
    <property type="entry name" value="Metalloproteases ('zincins'), catalytic domain"/>
    <property type="match status" value="1"/>
</dbReference>
<keyword evidence="7" id="KW-1133">Transmembrane helix</keyword>
<feature type="transmembrane region" description="Helical" evidence="7">
    <location>
        <begin position="172"/>
        <end position="193"/>
    </location>
</feature>
<feature type="transmembrane region" description="Helical" evidence="7">
    <location>
        <begin position="519"/>
        <end position="544"/>
    </location>
</feature>
<protein>
    <submittedName>
        <fullName evidence="9">Protease HtpX</fullName>
        <ecNumber evidence="9">3.4.24.-</ecNumber>
    </submittedName>
</protein>
<evidence type="ECO:0000313" key="10">
    <source>
        <dbReference type="Proteomes" id="UP000381093"/>
    </source>
</evidence>
<keyword evidence="3" id="KW-0479">Metal-binding</keyword>
<reference evidence="9 10" key="1">
    <citation type="submission" date="2019-09" db="EMBL/GenBank/DDBJ databases">
        <authorList>
            <person name="Chandra G."/>
            <person name="Truman W A."/>
        </authorList>
    </citation>
    <scope>NUCLEOTIDE SEQUENCE [LARGE SCALE GENOMIC DNA]</scope>
    <source>
        <strain evidence="9">PS710</strain>
    </source>
</reference>
<gene>
    <name evidence="9" type="primary">htpX_1</name>
    <name evidence="9" type="ORF">PS710_02906</name>
</gene>
<dbReference type="GO" id="GO:0004222">
    <property type="term" value="F:metalloendopeptidase activity"/>
    <property type="evidence" value="ECO:0007669"/>
    <property type="project" value="InterPro"/>
</dbReference>
<evidence type="ECO:0000259" key="8">
    <source>
        <dbReference type="Pfam" id="PF01435"/>
    </source>
</evidence>
<feature type="transmembrane region" description="Helical" evidence="7">
    <location>
        <begin position="222"/>
        <end position="243"/>
    </location>
</feature>
<organism evidence="9 10">
    <name type="scientific">Pseudomonas fluorescens</name>
    <dbReference type="NCBI Taxonomy" id="294"/>
    <lineage>
        <taxon>Bacteria</taxon>
        <taxon>Pseudomonadati</taxon>
        <taxon>Pseudomonadota</taxon>
        <taxon>Gammaproteobacteria</taxon>
        <taxon>Pseudomonadales</taxon>
        <taxon>Pseudomonadaceae</taxon>
        <taxon>Pseudomonas</taxon>
    </lineage>
</organism>
<evidence type="ECO:0000256" key="6">
    <source>
        <dbReference type="ARBA" id="ARBA00023049"/>
    </source>
</evidence>
<dbReference type="Proteomes" id="UP000381093">
    <property type="component" value="Unassembled WGS sequence"/>
</dbReference>
<dbReference type="Pfam" id="PF01435">
    <property type="entry name" value="Peptidase_M48"/>
    <property type="match status" value="1"/>
</dbReference>
<dbReference type="EMBL" id="CABVHW010000008">
    <property type="protein sequence ID" value="VVO04095.1"/>
    <property type="molecule type" value="Genomic_DNA"/>
</dbReference>
<dbReference type="GO" id="GO:0046872">
    <property type="term" value="F:metal ion binding"/>
    <property type="evidence" value="ECO:0007669"/>
    <property type="project" value="UniProtKB-KW"/>
</dbReference>
<dbReference type="InterPro" id="IPR001915">
    <property type="entry name" value="Peptidase_M48"/>
</dbReference>
<keyword evidence="5" id="KW-0862">Zinc</keyword>
<dbReference type="AlphaFoldDB" id="A0A5E7CWH1"/>
<sequence length="571" mass="64856">MNARIKINAFTSTTDLRFFIFILAAVGQSWILAHWVARILYNNATPLQILNTSMGCVISTLAISVLLYLNHAAIVIKKEKLEAFDGKDIQLETYLSDLSQKMGILPPRLYVSPRSRHQNAKVFGVGKRKILKLDLGLVLIRRRNPESFDAIIKHELSHIKNQDISKGIFARYLFLVTLTLTIPLMLINCGIFLNNLSDAIPKLQELSMTANSLSYDIKLITYNIYAFFRSLLPFLPLQILMLAEYAAMIRSREHYADWRASVEGASSALALLFSRTVNHDKEGFLRRTFRKHPTFSQRLNFLSNPGATVLKTSYAEVFLVSMIGYTSLVASRQVVSLLSENGITDADVRQINTGEAQFDSYLALILMFLLLIAYLSSWSGIIQRFSVHEWLSKTSMFKSCLRVLAIGIVVCIGFIAGELFWPTTMERHLSLLGLYRKLEKPVQLALCMLVAFYTAFFLMRFALPRSDGEKPPRITFFIIIIAALIQLTISFTITDLLFFDPEKINVNSLGGSDPNSEVNSAQLLIILSAWLIMYTLLAWILVYISTLRRHKTSKNKRDLRWLIETNSDHKT</sequence>